<gene>
    <name evidence="1" type="ORF">Vadar_026797</name>
</gene>
<comment type="caution">
    <text evidence="1">The sequence shown here is derived from an EMBL/GenBank/DDBJ whole genome shotgun (WGS) entry which is preliminary data.</text>
</comment>
<dbReference type="Proteomes" id="UP000828048">
    <property type="component" value="Chromosome 1"/>
</dbReference>
<keyword evidence="2" id="KW-1185">Reference proteome</keyword>
<protein>
    <submittedName>
        <fullName evidence="1">Uncharacterized protein</fullName>
    </submittedName>
</protein>
<evidence type="ECO:0000313" key="2">
    <source>
        <dbReference type="Proteomes" id="UP000828048"/>
    </source>
</evidence>
<name>A0ACB7XT93_9ERIC</name>
<evidence type="ECO:0000313" key="1">
    <source>
        <dbReference type="EMBL" id="KAH7844319.1"/>
    </source>
</evidence>
<proteinExistence type="predicted"/>
<dbReference type="EMBL" id="CM037151">
    <property type="protein sequence ID" value="KAH7844319.1"/>
    <property type="molecule type" value="Genomic_DNA"/>
</dbReference>
<sequence length="72" mass="7981">MVVLLTLCGKPRRAVVVEGRKLTAEISGLVMKILIKEGLATVCAVLGYFGLVRSSREDVGLLRLLRFVLEFY</sequence>
<accession>A0ACB7XT93</accession>
<organism evidence="1 2">
    <name type="scientific">Vaccinium darrowii</name>
    <dbReference type="NCBI Taxonomy" id="229202"/>
    <lineage>
        <taxon>Eukaryota</taxon>
        <taxon>Viridiplantae</taxon>
        <taxon>Streptophyta</taxon>
        <taxon>Embryophyta</taxon>
        <taxon>Tracheophyta</taxon>
        <taxon>Spermatophyta</taxon>
        <taxon>Magnoliopsida</taxon>
        <taxon>eudicotyledons</taxon>
        <taxon>Gunneridae</taxon>
        <taxon>Pentapetalae</taxon>
        <taxon>asterids</taxon>
        <taxon>Ericales</taxon>
        <taxon>Ericaceae</taxon>
        <taxon>Vaccinioideae</taxon>
        <taxon>Vaccinieae</taxon>
        <taxon>Vaccinium</taxon>
    </lineage>
</organism>
<reference evidence="1 2" key="1">
    <citation type="journal article" date="2021" name="Hortic Res">
        <title>High-quality reference genome and annotation aids understanding of berry development for evergreen blueberry (Vaccinium darrowii).</title>
        <authorList>
            <person name="Yu J."/>
            <person name="Hulse-Kemp A.M."/>
            <person name="Babiker E."/>
            <person name="Staton M."/>
        </authorList>
    </citation>
    <scope>NUCLEOTIDE SEQUENCE [LARGE SCALE GENOMIC DNA]</scope>
    <source>
        <strain evidence="2">cv. NJ 8807/NJ 8810</strain>
        <tissue evidence="1">Young leaf</tissue>
    </source>
</reference>